<dbReference type="InterPro" id="IPR015422">
    <property type="entry name" value="PyrdxlP-dep_Trfase_small"/>
</dbReference>
<dbReference type="InterPro" id="IPR005814">
    <property type="entry name" value="Aminotrans_3"/>
</dbReference>
<evidence type="ECO:0000256" key="2">
    <source>
        <dbReference type="ARBA" id="ARBA00008954"/>
    </source>
</evidence>
<dbReference type="HOGENOM" id="CLU_016922_8_0_5"/>
<keyword evidence="3 4" id="KW-0663">Pyridoxal phosphate</keyword>
<comment type="similarity">
    <text evidence="2 4">Belongs to the class-III pyridoxal-phosphate-dependent aminotransferase family.</text>
</comment>
<evidence type="ECO:0000313" key="6">
    <source>
        <dbReference type="Proteomes" id="UP000006468"/>
    </source>
</evidence>
<dbReference type="GO" id="GO:0030170">
    <property type="term" value="F:pyridoxal phosphate binding"/>
    <property type="evidence" value="ECO:0007669"/>
    <property type="project" value="InterPro"/>
</dbReference>
<comment type="caution">
    <text evidence="5">The sequence shown here is derived from an EMBL/GenBank/DDBJ whole genome shotgun (WGS) entry which is preliminary data.</text>
</comment>
<comment type="cofactor">
    <cofactor evidence="1">
        <name>pyridoxal 5'-phosphate</name>
        <dbReference type="ChEBI" id="CHEBI:597326"/>
    </cofactor>
</comment>
<dbReference type="CDD" id="cd00610">
    <property type="entry name" value="OAT_like"/>
    <property type="match status" value="1"/>
</dbReference>
<gene>
    <name evidence="5" type="ORF">GXY_07230</name>
</gene>
<dbReference type="Gene3D" id="3.40.640.10">
    <property type="entry name" value="Type I PLP-dependent aspartate aminotransferase-like (Major domain)"/>
    <property type="match status" value="1"/>
</dbReference>
<dbReference type="Pfam" id="PF00202">
    <property type="entry name" value="Aminotran_3"/>
    <property type="match status" value="1"/>
</dbReference>
<sequence>MGTWPASRFVPSGPFRHPQTAAAHMSPPACFNFPSQTGYPMTQPLLERRHQLLSPSYRLFYDEPLHLASGRGAWLTDVHGRRFLDAYNNVVPAGHCHPRIVAAIVAQTERLNTHTRYLHDTIVDYADALLATFPFPAQATFTCSGSEANDLAIRIARHVTGGDGLIITENAYHGVTSTTAEISPSLGKSVNLGTHVRTVPAPGAGTDFAAGVRSAIADLQRHGIRPALLVVDTIFSSDGIFSDPAGFLAPAVEAIHEAGGLFLADEVQPGFGRTGSHMWGFERHSITPDMVSMGKPMGNGYPVAGLVCQPDVIQNFGSSIRYFNTFGGNPVAMAAAMATLGVIQDENLMENASTVGAYLRTQLARHPGIHDVRGAGLFIGAELANEAIASRVVNEMRARGVLISSSGPAGNVLKIRPPLIFSREQADILNDTAAAALEVALADG</sequence>
<name>D5QE81_NOVHA</name>
<dbReference type="SUPFAM" id="SSF53383">
    <property type="entry name" value="PLP-dependent transferases"/>
    <property type="match status" value="1"/>
</dbReference>
<dbReference type="EMBL" id="ADTV01000030">
    <property type="protein sequence ID" value="EFG84562.1"/>
    <property type="molecule type" value="Genomic_DNA"/>
</dbReference>
<organism evidence="5 6">
    <name type="scientific">Novacetimonas hansenii ATCC 23769</name>
    <dbReference type="NCBI Taxonomy" id="714995"/>
    <lineage>
        <taxon>Bacteria</taxon>
        <taxon>Pseudomonadati</taxon>
        <taxon>Pseudomonadota</taxon>
        <taxon>Alphaproteobacteria</taxon>
        <taxon>Acetobacterales</taxon>
        <taxon>Acetobacteraceae</taxon>
        <taxon>Novacetimonas</taxon>
    </lineage>
</organism>
<dbReference type="InterPro" id="IPR015424">
    <property type="entry name" value="PyrdxlP-dep_Trfase"/>
</dbReference>
<dbReference type="Gene3D" id="3.90.1150.10">
    <property type="entry name" value="Aspartate Aminotransferase, domain 1"/>
    <property type="match status" value="1"/>
</dbReference>
<evidence type="ECO:0000256" key="4">
    <source>
        <dbReference type="RuleBase" id="RU003560"/>
    </source>
</evidence>
<dbReference type="AlphaFoldDB" id="D5QE81"/>
<proteinExistence type="inferred from homology"/>
<dbReference type="PROSITE" id="PS00600">
    <property type="entry name" value="AA_TRANSFER_CLASS_3"/>
    <property type="match status" value="1"/>
</dbReference>
<evidence type="ECO:0000256" key="3">
    <source>
        <dbReference type="ARBA" id="ARBA00022898"/>
    </source>
</evidence>
<evidence type="ECO:0000313" key="5">
    <source>
        <dbReference type="EMBL" id="EFG84562.1"/>
    </source>
</evidence>
<dbReference type="PANTHER" id="PTHR45688">
    <property type="match status" value="1"/>
</dbReference>
<accession>D5QE81</accession>
<keyword evidence="5" id="KW-0808">Transferase</keyword>
<dbReference type="GO" id="GO:0008483">
    <property type="term" value="F:transaminase activity"/>
    <property type="evidence" value="ECO:0007669"/>
    <property type="project" value="UniProtKB-KW"/>
</dbReference>
<dbReference type="InterPro" id="IPR049704">
    <property type="entry name" value="Aminotrans_3_PPA_site"/>
</dbReference>
<protein>
    <submittedName>
        <fullName evidence="5">Aminotransferase</fullName>
    </submittedName>
</protein>
<reference evidence="5 6" key="1">
    <citation type="journal article" date="2010" name="J. Bacteriol.">
        <title>Genome sequence of a cellulose-producing bacterium, Gluconacetobacter hansenii ATCC 23769.</title>
        <authorList>
            <person name="Iyer P.R."/>
            <person name="Geib S.M."/>
            <person name="Catchmark J."/>
            <person name="Kao T.H."/>
            <person name="Tien M."/>
        </authorList>
    </citation>
    <scope>NUCLEOTIDE SEQUENCE [LARGE SCALE GENOMIC DNA]</scope>
    <source>
        <strain evidence="5 6">ATCC 23769</strain>
    </source>
</reference>
<evidence type="ECO:0000256" key="1">
    <source>
        <dbReference type="ARBA" id="ARBA00001933"/>
    </source>
</evidence>
<keyword evidence="5" id="KW-0032">Aminotransferase</keyword>
<dbReference type="PANTHER" id="PTHR45688:SF13">
    <property type="entry name" value="ALANINE--GLYOXYLATE AMINOTRANSFERASE 2-LIKE"/>
    <property type="match status" value="1"/>
</dbReference>
<dbReference type="Proteomes" id="UP000006468">
    <property type="component" value="Chromosome"/>
</dbReference>
<dbReference type="PIRSF" id="PIRSF000521">
    <property type="entry name" value="Transaminase_4ab_Lys_Orn"/>
    <property type="match status" value="1"/>
</dbReference>
<dbReference type="InterPro" id="IPR015421">
    <property type="entry name" value="PyrdxlP-dep_Trfase_major"/>
</dbReference>